<name>A0A420JBW5_9PEZI</name>
<proteinExistence type="predicted"/>
<gene>
    <name evidence="1" type="ORF">GcM1_115001</name>
</gene>
<evidence type="ECO:0000313" key="2">
    <source>
        <dbReference type="Proteomes" id="UP000285326"/>
    </source>
</evidence>
<protein>
    <submittedName>
        <fullName evidence="1">Uncharacterized protein</fullName>
    </submittedName>
</protein>
<dbReference type="Proteomes" id="UP000285326">
    <property type="component" value="Unassembled WGS sequence"/>
</dbReference>
<evidence type="ECO:0000313" key="1">
    <source>
        <dbReference type="EMBL" id="RKF84325.1"/>
    </source>
</evidence>
<reference evidence="1 2" key="1">
    <citation type="journal article" date="2018" name="BMC Genomics">
        <title>Comparative genome analyses reveal sequence features reflecting distinct modes of host-adaptation between dicot and monocot powdery mildew.</title>
        <authorList>
            <person name="Wu Y."/>
            <person name="Ma X."/>
            <person name="Pan Z."/>
            <person name="Kale S.D."/>
            <person name="Song Y."/>
            <person name="King H."/>
            <person name="Zhang Q."/>
            <person name="Presley C."/>
            <person name="Deng X."/>
            <person name="Wei C.I."/>
            <person name="Xiao S."/>
        </authorList>
    </citation>
    <scope>NUCLEOTIDE SEQUENCE [LARGE SCALE GENOMIC DNA]</scope>
    <source>
        <strain evidence="1">UMSG1</strain>
    </source>
</reference>
<sequence length="156" mass="17897">MSHSNNLWELFQNDFENFTVSTFSQVKLRTQQVLHDCLNSRGVHISKNNKRKTIAQTLFECLQEEDQHEWTNENIDDILNDNYVVKSPKLARRIANRDSTLSDIAQPASQKLAPLNIKQPTTIPPISLHMPSNTSSEMPDKIRINVNPSPLIFTNE</sequence>
<dbReference type="AlphaFoldDB" id="A0A420JBW5"/>
<organism evidence="1 2">
    <name type="scientific">Golovinomyces cichoracearum</name>
    <dbReference type="NCBI Taxonomy" id="62708"/>
    <lineage>
        <taxon>Eukaryota</taxon>
        <taxon>Fungi</taxon>
        <taxon>Dikarya</taxon>
        <taxon>Ascomycota</taxon>
        <taxon>Pezizomycotina</taxon>
        <taxon>Leotiomycetes</taxon>
        <taxon>Erysiphales</taxon>
        <taxon>Erysiphaceae</taxon>
        <taxon>Golovinomyces</taxon>
    </lineage>
</organism>
<accession>A0A420JBW5</accession>
<dbReference type="EMBL" id="MCBS01011566">
    <property type="protein sequence ID" value="RKF84325.1"/>
    <property type="molecule type" value="Genomic_DNA"/>
</dbReference>
<comment type="caution">
    <text evidence="1">The sequence shown here is derived from an EMBL/GenBank/DDBJ whole genome shotgun (WGS) entry which is preliminary data.</text>
</comment>